<evidence type="ECO:0000313" key="2">
    <source>
        <dbReference type="EMBL" id="QJA85584.1"/>
    </source>
</evidence>
<dbReference type="EMBL" id="MT142583">
    <property type="protein sequence ID" value="QJA85584.1"/>
    <property type="molecule type" value="Genomic_DNA"/>
</dbReference>
<accession>A0A6M3JJB2</accession>
<gene>
    <name evidence="1" type="ORF">MM415A05356_0002</name>
    <name evidence="2" type="ORF">MM415B02202_0023</name>
</gene>
<sequence length="63" mass="7215">MIVYDKKIVGSGIDVLMEDNDNAITIRCSSGLISQIWNELFWGLDNLEDLAQQWDHFKIDISS</sequence>
<reference evidence="1" key="1">
    <citation type="submission" date="2020-03" db="EMBL/GenBank/DDBJ databases">
        <title>The deep terrestrial virosphere.</title>
        <authorList>
            <person name="Holmfeldt K."/>
            <person name="Nilsson E."/>
            <person name="Simone D."/>
            <person name="Lopez-Fernandez M."/>
            <person name="Wu X."/>
            <person name="de Brujin I."/>
            <person name="Lundin D."/>
            <person name="Andersson A."/>
            <person name="Bertilsson S."/>
            <person name="Dopson M."/>
        </authorList>
    </citation>
    <scope>NUCLEOTIDE SEQUENCE</scope>
    <source>
        <strain evidence="1">MM415A05356</strain>
        <strain evidence="2">MM415B02202</strain>
    </source>
</reference>
<organism evidence="1">
    <name type="scientific">viral metagenome</name>
    <dbReference type="NCBI Taxonomy" id="1070528"/>
    <lineage>
        <taxon>unclassified sequences</taxon>
        <taxon>metagenomes</taxon>
        <taxon>organismal metagenomes</taxon>
    </lineage>
</organism>
<protein>
    <submittedName>
        <fullName evidence="1">Uncharacterized protein</fullName>
    </submittedName>
</protein>
<dbReference type="EMBL" id="MT141662">
    <property type="protein sequence ID" value="QJA68927.1"/>
    <property type="molecule type" value="Genomic_DNA"/>
</dbReference>
<evidence type="ECO:0000313" key="1">
    <source>
        <dbReference type="EMBL" id="QJA68927.1"/>
    </source>
</evidence>
<dbReference type="AlphaFoldDB" id="A0A6M3JJB2"/>
<name>A0A6M3JJB2_9ZZZZ</name>
<proteinExistence type="predicted"/>